<keyword evidence="2" id="KW-1185">Reference proteome</keyword>
<dbReference type="EMBL" id="JAYFSI010000001">
    <property type="protein sequence ID" value="MEA5359270.1"/>
    <property type="molecule type" value="Genomic_DNA"/>
</dbReference>
<protein>
    <submittedName>
        <fullName evidence="1">Uncharacterized protein</fullName>
    </submittedName>
</protein>
<sequence>MTRPDVLRRAVDPTRVGDLLLPTLLTLAGRDRAGARRFLTRLRTPSPAPAVNP</sequence>
<proteinExistence type="predicted"/>
<evidence type="ECO:0000313" key="2">
    <source>
        <dbReference type="Proteomes" id="UP001304298"/>
    </source>
</evidence>
<accession>A0ABU5R062</accession>
<dbReference type="RefSeq" id="WP_323324487.1">
    <property type="nucleotide sequence ID" value="NZ_JAYFSI010000001.1"/>
</dbReference>
<gene>
    <name evidence="1" type="ORF">VA596_06965</name>
</gene>
<comment type="caution">
    <text evidence="1">The sequence shown here is derived from an EMBL/GenBank/DDBJ whole genome shotgun (WGS) entry which is preliminary data.</text>
</comment>
<dbReference type="Proteomes" id="UP001304298">
    <property type="component" value="Unassembled WGS sequence"/>
</dbReference>
<name>A0ABU5R062_9PSEU</name>
<reference evidence="1 2" key="1">
    <citation type="submission" date="2023-12" db="EMBL/GenBank/DDBJ databases">
        <title>Amycolatopsis sp. V23-08.</title>
        <authorList>
            <person name="Somphong A."/>
        </authorList>
    </citation>
    <scope>NUCLEOTIDE SEQUENCE [LARGE SCALE GENOMIC DNA]</scope>
    <source>
        <strain evidence="1 2">V23-08</strain>
    </source>
</reference>
<evidence type="ECO:0000313" key="1">
    <source>
        <dbReference type="EMBL" id="MEA5359270.1"/>
    </source>
</evidence>
<organism evidence="1 2">
    <name type="scientific">Amycolatopsis heterodermiae</name>
    <dbReference type="NCBI Taxonomy" id="3110235"/>
    <lineage>
        <taxon>Bacteria</taxon>
        <taxon>Bacillati</taxon>
        <taxon>Actinomycetota</taxon>
        <taxon>Actinomycetes</taxon>
        <taxon>Pseudonocardiales</taxon>
        <taxon>Pseudonocardiaceae</taxon>
        <taxon>Amycolatopsis</taxon>
    </lineage>
</organism>